<dbReference type="InterPro" id="IPR033116">
    <property type="entry name" value="TRYPSIN_SER"/>
</dbReference>
<dbReference type="CDD" id="cd21112">
    <property type="entry name" value="alphaLP-like"/>
    <property type="match status" value="1"/>
</dbReference>
<keyword evidence="2" id="KW-0645">Protease</keyword>
<evidence type="ECO:0000256" key="3">
    <source>
        <dbReference type="ARBA" id="ARBA00022801"/>
    </source>
</evidence>
<organism evidence="8 9">
    <name type="scientific">Mycolicibacter longobardus</name>
    <dbReference type="NCBI Taxonomy" id="1108812"/>
    <lineage>
        <taxon>Bacteria</taxon>
        <taxon>Bacillati</taxon>
        <taxon>Actinomycetota</taxon>
        <taxon>Actinomycetes</taxon>
        <taxon>Mycobacteriales</taxon>
        <taxon>Mycobacteriaceae</taxon>
        <taxon>Mycolicibacter</taxon>
    </lineage>
</organism>
<dbReference type="InterPro" id="IPR001316">
    <property type="entry name" value="Pept_S1A_streptogrisin"/>
</dbReference>
<evidence type="ECO:0000256" key="6">
    <source>
        <dbReference type="SAM" id="SignalP"/>
    </source>
</evidence>
<feature type="signal peptide" evidence="6">
    <location>
        <begin position="1"/>
        <end position="28"/>
    </location>
</feature>
<accession>A0A1X1YBR3</accession>
<evidence type="ECO:0000313" key="8">
    <source>
        <dbReference type="EMBL" id="ORW08543.1"/>
    </source>
</evidence>
<sequence length="243" mass="24862">MMTMRTLKTAAAAIAGALTLITAPTASASPPLPPTRDLAPGIPIVTTNAAADDGGTCTAGWLVHTPEGRQGFLTAGHCDRGGAAWYNTAAGQFEALGAFTRTVHGDTAEDSDIALVELTGTAPSNSSIIDIRPVTGAANALRVSVGDTLCKYGATTRLQCGAVSYVSPTQVVFGADTEGGDSGGPVYLRHADGSATAIGITIRANDSGTVAEFITPWLKKWDLSLDKTRIGPAPLPARYHGGR</sequence>
<comment type="caution">
    <text evidence="8">The sequence shown here is derived from an EMBL/GenBank/DDBJ whole genome shotgun (WGS) entry which is preliminary data.</text>
</comment>
<dbReference type="STRING" id="1108812.AWC16_19285"/>
<dbReference type="PROSITE" id="PS00135">
    <property type="entry name" value="TRYPSIN_SER"/>
    <property type="match status" value="1"/>
</dbReference>
<dbReference type="InterPro" id="IPR018114">
    <property type="entry name" value="TRYPSIN_HIS"/>
</dbReference>
<dbReference type="InterPro" id="IPR009003">
    <property type="entry name" value="Peptidase_S1_PA"/>
</dbReference>
<comment type="similarity">
    <text evidence="1">Belongs to the peptidase S1 family.</text>
</comment>
<gene>
    <name evidence="8" type="ORF">AWC16_19285</name>
</gene>
<dbReference type="AlphaFoldDB" id="A0A1X1YBR3"/>
<dbReference type="PRINTS" id="PR00861">
    <property type="entry name" value="ALYTICPTASE"/>
</dbReference>
<evidence type="ECO:0000313" key="9">
    <source>
        <dbReference type="Proteomes" id="UP000193866"/>
    </source>
</evidence>
<dbReference type="SUPFAM" id="SSF50494">
    <property type="entry name" value="Trypsin-like serine proteases"/>
    <property type="match status" value="1"/>
</dbReference>
<feature type="chain" id="PRO_5012055343" description="Peptidase S1 domain-containing protein" evidence="6">
    <location>
        <begin position="29"/>
        <end position="243"/>
    </location>
</feature>
<name>A0A1X1YBR3_9MYCO</name>
<dbReference type="GO" id="GO:0004252">
    <property type="term" value="F:serine-type endopeptidase activity"/>
    <property type="evidence" value="ECO:0007669"/>
    <property type="project" value="InterPro"/>
</dbReference>
<evidence type="ECO:0000259" key="7">
    <source>
        <dbReference type="Pfam" id="PF00089"/>
    </source>
</evidence>
<dbReference type="Pfam" id="PF00089">
    <property type="entry name" value="Trypsin"/>
    <property type="match status" value="1"/>
</dbReference>
<keyword evidence="3" id="KW-0378">Hydrolase</keyword>
<protein>
    <recommendedName>
        <fullName evidence="7">Peptidase S1 domain-containing protein</fullName>
    </recommendedName>
</protein>
<dbReference type="InterPro" id="IPR001254">
    <property type="entry name" value="Trypsin_dom"/>
</dbReference>
<dbReference type="GO" id="GO:0006508">
    <property type="term" value="P:proteolysis"/>
    <property type="evidence" value="ECO:0007669"/>
    <property type="project" value="UniProtKB-KW"/>
</dbReference>
<proteinExistence type="inferred from homology"/>
<dbReference type="PROSITE" id="PS00134">
    <property type="entry name" value="TRYPSIN_HIS"/>
    <property type="match status" value="1"/>
</dbReference>
<evidence type="ECO:0000256" key="1">
    <source>
        <dbReference type="ARBA" id="ARBA00007664"/>
    </source>
</evidence>
<dbReference type="Proteomes" id="UP000193866">
    <property type="component" value="Unassembled WGS sequence"/>
</dbReference>
<evidence type="ECO:0000256" key="2">
    <source>
        <dbReference type="ARBA" id="ARBA00022670"/>
    </source>
</evidence>
<evidence type="ECO:0000256" key="4">
    <source>
        <dbReference type="ARBA" id="ARBA00022825"/>
    </source>
</evidence>
<dbReference type="EMBL" id="LQPG01000035">
    <property type="protein sequence ID" value="ORW08543.1"/>
    <property type="molecule type" value="Genomic_DNA"/>
</dbReference>
<dbReference type="Gene3D" id="2.40.10.10">
    <property type="entry name" value="Trypsin-like serine proteases"/>
    <property type="match status" value="2"/>
</dbReference>
<evidence type="ECO:0000256" key="5">
    <source>
        <dbReference type="ARBA" id="ARBA00023157"/>
    </source>
</evidence>
<keyword evidence="9" id="KW-1185">Reference proteome</keyword>
<reference evidence="8 9" key="1">
    <citation type="submission" date="2016-01" db="EMBL/GenBank/DDBJ databases">
        <title>The new phylogeny of the genus Mycobacterium.</title>
        <authorList>
            <person name="Tarcisio F."/>
            <person name="Conor M."/>
            <person name="Antonella G."/>
            <person name="Elisabetta G."/>
            <person name="Giulia F.S."/>
            <person name="Sara T."/>
            <person name="Anna F."/>
            <person name="Clotilde B."/>
            <person name="Roberto B."/>
            <person name="Veronica D.S."/>
            <person name="Fabio R."/>
            <person name="Monica P."/>
            <person name="Olivier J."/>
            <person name="Enrico T."/>
            <person name="Nicola S."/>
        </authorList>
    </citation>
    <scope>NUCLEOTIDE SEQUENCE [LARGE SCALE GENOMIC DNA]</scope>
    <source>
        <strain evidence="8 9">DSM 45394</strain>
    </source>
</reference>
<keyword evidence="6" id="KW-0732">Signal</keyword>
<keyword evidence="5" id="KW-1015">Disulfide bond</keyword>
<feature type="domain" description="Peptidase S1" evidence="7">
    <location>
        <begin position="70"/>
        <end position="203"/>
    </location>
</feature>
<dbReference type="InterPro" id="IPR043504">
    <property type="entry name" value="Peptidase_S1_PA_chymotrypsin"/>
</dbReference>
<keyword evidence="4" id="KW-0720">Serine protease</keyword>